<accession>A0A6H5J0B5</accession>
<dbReference type="Pfam" id="PF16065">
    <property type="entry name" value="DUF4807"/>
    <property type="match status" value="1"/>
</dbReference>
<dbReference type="PANTHER" id="PTHR36693:SF1">
    <property type="entry name" value="GH02722P"/>
    <property type="match status" value="1"/>
</dbReference>
<protein>
    <recommendedName>
        <fullName evidence="3">Cohesin loading complex subunit SCC4 homolog</fullName>
    </recommendedName>
</protein>
<dbReference type="EMBL" id="CADCXV010001316">
    <property type="protein sequence ID" value="CAB0043374.1"/>
    <property type="molecule type" value="Genomic_DNA"/>
</dbReference>
<sequence>MTRLVIQKHDLDVAMSWLSTLGGAFSALGDEFNHCAKVAGKISLAQFKLSLQLGDPQLVARCNLYAALSLIQQGYYKRSKQMIQKLFKFALESKDIRLQKMCQGVWAKLKYCYLQRKKSIR</sequence>
<dbReference type="AlphaFoldDB" id="A0A6H5J0B5"/>
<dbReference type="OrthoDB" id="121932at2759"/>
<keyword evidence="2" id="KW-1185">Reference proteome</keyword>
<evidence type="ECO:0008006" key="3">
    <source>
        <dbReference type="Google" id="ProtNLM"/>
    </source>
</evidence>
<dbReference type="Proteomes" id="UP000479190">
    <property type="component" value="Unassembled WGS sequence"/>
</dbReference>
<name>A0A6H5J0B5_9HYME</name>
<evidence type="ECO:0000313" key="2">
    <source>
        <dbReference type="Proteomes" id="UP000479190"/>
    </source>
</evidence>
<dbReference type="InterPro" id="IPR032072">
    <property type="entry name" value="DUF4807"/>
</dbReference>
<evidence type="ECO:0000313" key="1">
    <source>
        <dbReference type="EMBL" id="CAB0043374.1"/>
    </source>
</evidence>
<reference evidence="1 2" key="1">
    <citation type="submission" date="2020-02" db="EMBL/GenBank/DDBJ databases">
        <authorList>
            <person name="Ferguson B K."/>
        </authorList>
    </citation>
    <scope>NUCLEOTIDE SEQUENCE [LARGE SCALE GENOMIC DNA]</scope>
</reference>
<gene>
    <name evidence="1" type="ORF">TBRA_LOCUS14962</name>
</gene>
<dbReference type="PANTHER" id="PTHR36693">
    <property type="entry name" value="GH02722P"/>
    <property type="match status" value="1"/>
</dbReference>
<organism evidence="1 2">
    <name type="scientific">Trichogramma brassicae</name>
    <dbReference type="NCBI Taxonomy" id="86971"/>
    <lineage>
        <taxon>Eukaryota</taxon>
        <taxon>Metazoa</taxon>
        <taxon>Ecdysozoa</taxon>
        <taxon>Arthropoda</taxon>
        <taxon>Hexapoda</taxon>
        <taxon>Insecta</taxon>
        <taxon>Pterygota</taxon>
        <taxon>Neoptera</taxon>
        <taxon>Endopterygota</taxon>
        <taxon>Hymenoptera</taxon>
        <taxon>Apocrita</taxon>
        <taxon>Proctotrupomorpha</taxon>
        <taxon>Chalcidoidea</taxon>
        <taxon>Trichogrammatidae</taxon>
        <taxon>Trichogramma</taxon>
    </lineage>
</organism>
<proteinExistence type="predicted"/>